<evidence type="ECO:0000313" key="4">
    <source>
        <dbReference type="Proteomes" id="UP000254343"/>
    </source>
</evidence>
<reference evidence="3 4" key="1">
    <citation type="submission" date="2018-06" db="EMBL/GenBank/DDBJ databases">
        <authorList>
            <consortium name="Pathogen Informatics"/>
            <person name="Doyle S."/>
        </authorList>
    </citation>
    <scope>NUCLEOTIDE SEQUENCE [LARGE SCALE GENOMIC DNA]</scope>
    <source>
        <strain evidence="3 4">NCTC12722</strain>
    </source>
</reference>
<dbReference type="RefSeq" id="WP_002719072.1">
    <property type="nucleotide sequence ID" value="NZ_UFSI01000001.1"/>
</dbReference>
<evidence type="ECO:0000256" key="1">
    <source>
        <dbReference type="SAM" id="Phobius"/>
    </source>
</evidence>
<name>A0A381AZ09_AFIFE</name>
<sequence length="43" mass="4671">MRKHFHFTTPESGQDFCVTGSLIAAALLVGVAANLLRIVWVLS</sequence>
<dbReference type="Proteomes" id="UP000254343">
    <property type="component" value="Unassembled WGS sequence"/>
</dbReference>
<gene>
    <name evidence="2" type="ORF">NCTC12722_01396</name>
    <name evidence="3" type="ORF">NCTC12722_04123</name>
</gene>
<protein>
    <submittedName>
        <fullName evidence="3">Uncharacterized protein</fullName>
    </submittedName>
</protein>
<keyword evidence="1" id="KW-0472">Membrane</keyword>
<keyword evidence="1" id="KW-0812">Transmembrane</keyword>
<feature type="transmembrane region" description="Helical" evidence="1">
    <location>
        <begin position="20"/>
        <end position="42"/>
    </location>
</feature>
<dbReference type="EMBL" id="UIGB01000003">
    <property type="protein sequence ID" value="SUW28232.1"/>
    <property type="molecule type" value="Genomic_DNA"/>
</dbReference>
<accession>A0A381AZ09</accession>
<proteinExistence type="predicted"/>
<dbReference type="EMBL" id="UIGB01000001">
    <property type="protein sequence ID" value="SUU84209.1"/>
    <property type="molecule type" value="Genomic_DNA"/>
</dbReference>
<evidence type="ECO:0000313" key="2">
    <source>
        <dbReference type="EMBL" id="SUU84209.1"/>
    </source>
</evidence>
<evidence type="ECO:0000313" key="3">
    <source>
        <dbReference type="EMBL" id="SUW28232.1"/>
    </source>
</evidence>
<dbReference type="AlphaFoldDB" id="A0A381AZ09"/>
<keyword evidence="1" id="KW-1133">Transmembrane helix</keyword>
<organism evidence="3 4">
    <name type="scientific">Afipia felis</name>
    <name type="common">Cat scratch disease bacillus</name>
    <dbReference type="NCBI Taxonomy" id="1035"/>
    <lineage>
        <taxon>Bacteria</taxon>
        <taxon>Pseudomonadati</taxon>
        <taxon>Pseudomonadota</taxon>
        <taxon>Alphaproteobacteria</taxon>
        <taxon>Hyphomicrobiales</taxon>
        <taxon>Nitrobacteraceae</taxon>
        <taxon>Afipia</taxon>
    </lineage>
</organism>